<proteinExistence type="predicted"/>
<dbReference type="Proteomes" id="UP000314986">
    <property type="component" value="Unassembled WGS sequence"/>
</dbReference>
<reference evidence="1" key="4">
    <citation type="submission" date="2025-08" db="UniProtKB">
        <authorList>
            <consortium name="Ensembl"/>
        </authorList>
    </citation>
    <scope>IDENTIFICATION</scope>
</reference>
<dbReference type="AlphaFoldDB" id="A0A4W3JZW3"/>
<evidence type="ECO:0000313" key="1">
    <source>
        <dbReference type="Ensembl" id="ENSCMIP00000048567.1"/>
    </source>
</evidence>
<reference evidence="2" key="3">
    <citation type="journal article" date="2014" name="Nature">
        <title>Elephant shark genome provides unique insights into gnathostome evolution.</title>
        <authorList>
            <consortium name="International Elephant Shark Genome Sequencing Consortium"/>
            <person name="Venkatesh B."/>
            <person name="Lee A.P."/>
            <person name="Ravi V."/>
            <person name="Maurya A.K."/>
            <person name="Lian M.M."/>
            <person name="Swann J.B."/>
            <person name="Ohta Y."/>
            <person name="Flajnik M.F."/>
            <person name="Sutoh Y."/>
            <person name="Kasahara M."/>
            <person name="Hoon S."/>
            <person name="Gangu V."/>
            <person name="Roy S.W."/>
            <person name="Irimia M."/>
            <person name="Korzh V."/>
            <person name="Kondrychyn I."/>
            <person name="Lim Z.W."/>
            <person name="Tay B.H."/>
            <person name="Tohari S."/>
            <person name="Kong K.W."/>
            <person name="Ho S."/>
            <person name="Lorente-Galdos B."/>
            <person name="Quilez J."/>
            <person name="Marques-Bonet T."/>
            <person name="Raney B.J."/>
            <person name="Ingham P.W."/>
            <person name="Tay A."/>
            <person name="Hillier L.W."/>
            <person name="Minx P."/>
            <person name="Boehm T."/>
            <person name="Wilson R.K."/>
            <person name="Brenner S."/>
            <person name="Warren W.C."/>
        </authorList>
    </citation>
    <scope>NUCLEOTIDE SEQUENCE [LARGE SCALE GENOMIC DNA]</scope>
</reference>
<reference evidence="1" key="5">
    <citation type="submission" date="2025-09" db="UniProtKB">
        <authorList>
            <consortium name="Ensembl"/>
        </authorList>
    </citation>
    <scope>IDENTIFICATION</scope>
</reference>
<protein>
    <submittedName>
        <fullName evidence="1">Uncharacterized protein</fullName>
    </submittedName>
</protein>
<organism evidence="1 2">
    <name type="scientific">Callorhinchus milii</name>
    <name type="common">Ghost shark</name>
    <dbReference type="NCBI Taxonomy" id="7868"/>
    <lineage>
        <taxon>Eukaryota</taxon>
        <taxon>Metazoa</taxon>
        <taxon>Chordata</taxon>
        <taxon>Craniata</taxon>
        <taxon>Vertebrata</taxon>
        <taxon>Chondrichthyes</taxon>
        <taxon>Holocephali</taxon>
        <taxon>Chimaeriformes</taxon>
        <taxon>Callorhinchidae</taxon>
        <taxon>Callorhinchus</taxon>
    </lineage>
</organism>
<evidence type="ECO:0000313" key="2">
    <source>
        <dbReference type="Proteomes" id="UP000314986"/>
    </source>
</evidence>
<accession>A0A4W3JZW3</accession>
<name>A0A4W3JZW3_CALMI</name>
<reference evidence="2" key="2">
    <citation type="journal article" date="2007" name="PLoS Biol.">
        <title>Survey sequencing and comparative analysis of the elephant shark (Callorhinchus milii) genome.</title>
        <authorList>
            <person name="Venkatesh B."/>
            <person name="Kirkness E.F."/>
            <person name="Loh Y.H."/>
            <person name="Halpern A.L."/>
            <person name="Lee A.P."/>
            <person name="Johnson J."/>
            <person name="Dandona N."/>
            <person name="Viswanathan L.D."/>
            <person name="Tay A."/>
            <person name="Venter J.C."/>
            <person name="Strausberg R.L."/>
            <person name="Brenner S."/>
        </authorList>
    </citation>
    <scope>NUCLEOTIDE SEQUENCE [LARGE SCALE GENOMIC DNA]</scope>
</reference>
<dbReference type="InParanoid" id="A0A4W3JZW3"/>
<sequence>GRQWRRIEWSTALKAAEKSRRTMRQREPWLQRDKMSFVTLTKAASVQWVTWKFDWWVKDKKRSKKTLWNEHCQYPLWMHPKQRKKIKEKWNKKTSQNTSIVEIL</sequence>
<keyword evidence="2" id="KW-1185">Reference proteome</keyword>
<dbReference type="Ensembl" id="ENSCMIT00000049243.1">
    <property type="protein sequence ID" value="ENSCMIP00000048567.1"/>
    <property type="gene ID" value="ENSCMIG00000019848.1"/>
</dbReference>
<reference evidence="2" key="1">
    <citation type="journal article" date="2006" name="Science">
        <title>Ancient noncoding elements conserved in the human genome.</title>
        <authorList>
            <person name="Venkatesh B."/>
            <person name="Kirkness E.F."/>
            <person name="Loh Y.H."/>
            <person name="Halpern A.L."/>
            <person name="Lee A.P."/>
            <person name="Johnson J."/>
            <person name="Dandona N."/>
            <person name="Viswanathan L.D."/>
            <person name="Tay A."/>
            <person name="Venter J.C."/>
            <person name="Strausberg R.L."/>
            <person name="Brenner S."/>
        </authorList>
    </citation>
    <scope>NUCLEOTIDE SEQUENCE [LARGE SCALE GENOMIC DNA]</scope>
</reference>